<organism evidence="10 11">
    <name type="scientific">Robertmurraya mangrovi</name>
    <dbReference type="NCBI Taxonomy" id="3098077"/>
    <lineage>
        <taxon>Bacteria</taxon>
        <taxon>Bacillati</taxon>
        <taxon>Bacillota</taxon>
        <taxon>Bacilli</taxon>
        <taxon>Bacillales</taxon>
        <taxon>Bacillaceae</taxon>
        <taxon>Robertmurraya</taxon>
    </lineage>
</organism>
<sequence>MRRKLLTVATAAGIFFTAFSGQASASTYSVQSGDTLWKISQQYKVTVNQLMSWNKLSSSTIYVGQKLSVSSPVTQASTTTYTVKSGDSLWGIATKNNMTVSQLKSINNLSSDIIYVGQVLKLSQTTTTTTTTAASVSKVDQLIAESKKYIGVPYVWGGSSPSGFDCSGYLNYVYSKVGISIPRTVETIWSATKPVSSPRVGDLVFFETYKPGPSHAGIYIGDNKFIHAGSSTGVTITDMNNSYWKARYLGAKTTF</sequence>
<evidence type="ECO:0000256" key="2">
    <source>
        <dbReference type="ARBA" id="ARBA00022670"/>
    </source>
</evidence>
<evidence type="ECO:0000313" key="11">
    <source>
        <dbReference type="Proteomes" id="UP001290455"/>
    </source>
</evidence>
<dbReference type="Pfam" id="PF00877">
    <property type="entry name" value="NLPC_P60"/>
    <property type="match status" value="1"/>
</dbReference>
<evidence type="ECO:0000256" key="5">
    <source>
        <dbReference type="ARBA" id="ARBA00022801"/>
    </source>
</evidence>
<evidence type="ECO:0000256" key="6">
    <source>
        <dbReference type="ARBA" id="ARBA00022807"/>
    </source>
</evidence>
<name>A0ABU5J0R8_9BACI</name>
<keyword evidence="5" id="KW-0378">Hydrolase</keyword>
<dbReference type="InterPro" id="IPR038765">
    <property type="entry name" value="Papain-like_cys_pep_sf"/>
</dbReference>
<comment type="similarity">
    <text evidence="1">Belongs to the peptidase C40 family.</text>
</comment>
<dbReference type="InterPro" id="IPR051202">
    <property type="entry name" value="Peptidase_C40"/>
</dbReference>
<dbReference type="PANTHER" id="PTHR47053">
    <property type="entry name" value="MUREIN DD-ENDOPEPTIDASE MEPH-RELATED"/>
    <property type="match status" value="1"/>
</dbReference>
<dbReference type="SMART" id="SM00257">
    <property type="entry name" value="LysM"/>
    <property type="match status" value="2"/>
</dbReference>
<keyword evidence="11" id="KW-1185">Reference proteome</keyword>
<dbReference type="RefSeq" id="WP_322447301.1">
    <property type="nucleotide sequence ID" value="NZ_JAXOFX010000010.1"/>
</dbReference>
<dbReference type="Gene3D" id="3.10.350.10">
    <property type="entry name" value="LysM domain"/>
    <property type="match status" value="2"/>
</dbReference>
<feature type="domain" description="NlpC/P60" evidence="9">
    <location>
        <begin position="136"/>
        <end position="255"/>
    </location>
</feature>
<evidence type="ECO:0000256" key="4">
    <source>
        <dbReference type="ARBA" id="ARBA00022737"/>
    </source>
</evidence>
<evidence type="ECO:0000256" key="1">
    <source>
        <dbReference type="ARBA" id="ARBA00007074"/>
    </source>
</evidence>
<dbReference type="PANTHER" id="PTHR47053:SF4">
    <property type="entry name" value="ENDOPEPTIDASE LYTE-RELATED"/>
    <property type="match status" value="1"/>
</dbReference>
<evidence type="ECO:0000256" key="3">
    <source>
        <dbReference type="ARBA" id="ARBA00022729"/>
    </source>
</evidence>
<keyword evidence="4" id="KW-0677">Repeat</keyword>
<dbReference type="InterPro" id="IPR036779">
    <property type="entry name" value="LysM_dom_sf"/>
</dbReference>
<dbReference type="CDD" id="cd00118">
    <property type="entry name" value="LysM"/>
    <property type="match status" value="2"/>
</dbReference>
<protein>
    <submittedName>
        <fullName evidence="10">LysM peptidoglycan-binding domain-containing protein</fullName>
    </submittedName>
</protein>
<evidence type="ECO:0000313" key="10">
    <source>
        <dbReference type="EMBL" id="MDZ5472999.1"/>
    </source>
</evidence>
<keyword evidence="3 7" id="KW-0732">Signal</keyword>
<dbReference type="Proteomes" id="UP001290455">
    <property type="component" value="Unassembled WGS sequence"/>
</dbReference>
<dbReference type="InterPro" id="IPR000064">
    <property type="entry name" value="NLP_P60_dom"/>
</dbReference>
<feature type="signal peptide" evidence="7">
    <location>
        <begin position="1"/>
        <end position="25"/>
    </location>
</feature>
<keyword evidence="6" id="KW-0788">Thiol protease</keyword>
<dbReference type="PROSITE" id="PS51935">
    <property type="entry name" value="NLPC_P60"/>
    <property type="match status" value="1"/>
</dbReference>
<dbReference type="Gene3D" id="3.90.1720.10">
    <property type="entry name" value="endopeptidase domain like (from Nostoc punctiforme)"/>
    <property type="match status" value="1"/>
</dbReference>
<evidence type="ECO:0000259" key="8">
    <source>
        <dbReference type="PROSITE" id="PS51782"/>
    </source>
</evidence>
<feature type="chain" id="PRO_5045490305" evidence="7">
    <location>
        <begin position="26"/>
        <end position="255"/>
    </location>
</feature>
<feature type="domain" description="LysM" evidence="8">
    <location>
        <begin position="79"/>
        <end position="122"/>
    </location>
</feature>
<dbReference type="SUPFAM" id="SSF54001">
    <property type="entry name" value="Cysteine proteinases"/>
    <property type="match status" value="1"/>
</dbReference>
<evidence type="ECO:0000256" key="7">
    <source>
        <dbReference type="SAM" id="SignalP"/>
    </source>
</evidence>
<dbReference type="Pfam" id="PF01476">
    <property type="entry name" value="LysM"/>
    <property type="match status" value="2"/>
</dbReference>
<comment type="caution">
    <text evidence="10">The sequence shown here is derived from an EMBL/GenBank/DDBJ whole genome shotgun (WGS) entry which is preliminary data.</text>
</comment>
<accession>A0ABU5J0R8</accession>
<keyword evidence="2" id="KW-0645">Protease</keyword>
<dbReference type="InterPro" id="IPR018392">
    <property type="entry name" value="LysM"/>
</dbReference>
<dbReference type="SUPFAM" id="SSF54106">
    <property type="entry name" value="LysM domain"/>
    <property type="match status" value="2"/>
</dbReference>
<dbReference type="EMBL" id="JAXOFX010000010">
    <property type="protein sequence ID" value="MDZ5472999.1"/>
    <property type="molecule type" value="Genomic_DNA"/>
</dbReference>
<reference evidence="10 11" key="1">
    <citation type="submission" date="2023-11" db="EMBL/GenBank/DDBJ databases">
        <title>Bacillus jintuensis, isolated from a mudflat on the Beibu Gulf coast.</title>
        <authorList>
            <person name="Li M."/>
        </authorList>
    </citation>
    <scope>NUCLEOTIDE SEQUENCE [LARGE SCALE GENOMIC DNA]</scope>
    <source>
        <strain evidence="10 11">31A1R</strain>
    </source>
</reference>
<proteinExistence type="inferred from homology"/>
<evidence type="ECO:0000259" key="9">
    <source>
        <dbReference type="PROSITE" id="PS51935"/>
    </source>
</evidence>
<dbReference type="PROSITE" id="PS51782">
    <property type="entry name" value="LYSM"/>
    <property type="match status" value="2"/>
</dbReference>
<gene>
    <name evidence="10" type="ORF">SM124_14875</name>
</gene>
<feature type="domain" description="LysM" evidence="8">
    <location>
        <begin position="26"/>
        <end position="69"/>
    </location>
</feature>